<organism evidence="3 4">
    <name type="scientific">Candidatus Roizmanbacteria bacterium RIFCSPHIGHO2_02_FULL_37_24</name>
    <dbReference type="NCBI Taxonomy" id="1802037"/>
    <lineage>
        <taxon>Bacteria</taxon>
        <taxon>Candidatus Roizmaniibacteriota</taxon>
    </lineage>
</organism>
<evidence type="ECO:0000313" key="4">
    <source>
        <dbReference type="Proteomes" id="UP000177159"/>
    </source>
</evidence>
<protein>
    <recommendedName>
        <fullName evidence="2">Fervidolysin-like N-terminal prodomain domain-containing protein</fullName>
    </recommendedName>
</protein>
<evidence type="ECO:0000259" key="2">
    <source>
        <dbReference type="Pfam" id="PF22148"/>
    </source>
</evidence>
<evidence type="ECO:0000256" key="1">
    <source>
        <dbReference type="SAM" id="SignalP"/>
    </source>
</evidence>
<gene>
    <name evidence="3" type="ORF">A3C24_02550</name>
</gene>
<keyword evidence="1" id="KW-0732">Signal</keyword>
<reference evidence="3 4" key="1">
    <citation type="journal article" date="2016" name="Nat. Commun.">
        <title>Thousands of microbial genomes shed light on interconnected biogeochemical processes in an aquifer system.</title>
        <authorList>
            <person name="Anantharaman K."/>
            <person name="Brown C.T."/>
            <person name="Hug L.A."/>
            <person name="Sharon I."/>
            <person name="Castelle C.J."/>
            <person name="Probst A.J."/>
            <person name="Thomas B.C."/>
            <person name="Singh A."/>
            <person name="Wilkins M.J."/>
            <person name="Karaoz U."/>
            <person name="Brodie E.L."/>
            <person name="Williams K.H."/>
            <person name="Hubbard S.S."/>
            <person name="Banfield J.F."/>
        </authorList>
    </citation>
    <scope>NUCLEOTIDE SEQUENCE [LARGE SCALE GENOMIC DNA]</scope>
</reference>
<sequence length="162" mass="18666">MQRIFFATILFLLLIVGALFSPLVYAQNSDDNSIEGEYVKNEVIVKYKDNLTPDELELQVSERQNMKRSFVGRIQLFFGDLKLKFSKQDNPEIQLSRLQKTDIELGVIEKERLLQGSAQAGPNVYIIRTDGSKTVQQMIKAYSSLPEVEYAEVHNILQFYQQ</sequence>
<name>A0A1F7GWP5_9BACT</name>
<feature type="domain" description="Fervidolysin-like N-terminal prodomain" evidence="2">
    <location>
        <begin position="123"/>
        <end position="153"/>
    </location>
</feature>
<feature type="signal peptide" evidence="1">
    <location>
        <begin position="1"/>
        <end position="26"/>
    </location>
</feature>
<dbReference type="Proteomes" id="UP000177159">
    <property type="component" value="Unassembled WGS sequence"/>
</dbReference>
<dbReference type="EMBL" id="MFZM01000029">
    <property type="protein sequence ID" value="OGK22996.1"/>
    <property type="molecule type" value="Genomic_DNA"/>
</dbReference>
<feature type="chain" id="PRO_5009529212" description="Fervidolysin-like N-terminal prodomain domain-containing protein" evidence="1">
    <location>
        <begin position="27"/>
        <end position="162"/>
    </location>
</feature>
<dbReference type="Pfam" id="PF22148">
    <property type="entry name" value="Fervidolysin_NPro-like"/>
    <property type="match status" value="1"/>
</dbReference>
<dbReference type="AlphaFoldDB" id="A0A1F7GWP5"/>
<accession>A0A1F7GWP5</accession>
<comment type="caution">
    <text evidence="3">The sequence shown here is derived from an EMBL/GenBank/DDBJ whole genome shotgun (WGS) entry which is preliminary data.</text>
</comment>
<evidence type="ECO:0000313" key="3">
    <source>
        <dbReference type="EMBL" id="OGK22996.1"/>
    </source>
</evidence>
<dbReference type="InterPro" id="IPR054399">
    <property type="entry name" value="Fervidolysin-like_N_prodom"/>
</dbReference>
<proteinExistence type="predicted"/>